<dbReference type="InterPro" id="IPR017451">
    <property type="entry name" value="F-box-assoc_interact_dom"/>
</dbReference>
<proteinExistence type="predicted"/>
<dbReference type="Proteomes" id="UP000807115">
    <property type="component" value="Chromosome 2"/>
</dbReference>
<evidence type="ECO:0000313" key="2">
    <source>
        <dbReference type="EMBL" id="KAG0543934.1"/>
    </source>
</evidence>
<dbReference type="EMBL" id="CM027681">
    <property type="protein sequence ID" value="KAG0543934.1"/>
    <property type="molecule type" value="Genomic_DNA"/>
</dbReference>
<reference evidence="2" key="1">
    <citation type="journal article" date="2019" name="BMC Genomics">
        <title>A new reference genome for Sorghum bicolor reveals high levels of sequence similarity between sweet and grain genotypes: implications for the genetics of sugar metabolism.</title>
        <authorList>
            <person name="Cooper E.A."/>
            <person name="Brenton Z.W."/>
            <person name="Flinn B.S."/>
            <person name="Jenkins J."/>
            <person name="Shu S."/>
            <person name="Flowers D."/>
            <person name="Luo F."/>
            <person name="Wang Y."/>
            <person name="Xia P."/>
            <person name="Barry K."/>
            <person name="Daum C."/>
            <person name="Lipzen A."/>
            <person name="Yoshinaga Y."/>
            <person name="Schmutz J."/>
            <person name="Saski C."/>
            <person name="Vermerris W."/>
            <person name="Kresovich S."/>
        </authorList>
    </citation>
    <scope>NUCLEOTIDE SEQUENCE</scope>
</reference>
<evidence type="ECO:0000313" key="3">
    <source>
        <dbReference type="Proteomes" id="UP000807115"/>
    </source>
</evidence>
<dbReference type="NCBIfam" id="TIGR01640">
    <property type="entry name" value="F_box_assoc_1"/>
    <property type="match status" value="1"/>
</dbReference>
<accession>A0A921RQA1</accession>
<comment type="caution">
    <text evidence="2">The sequence shown here is derived from an EMBL/GenBank/DDBJ whole genome shotgun (WGS) entry which is preliminary data.</text>
</comment>
<organism evidence="2 3">
    <name type="scientific">Sorghum bicolor</name>
    <name type="common">Sorghum</name>
    <name type="synonym">Sorghum vulgare</name>
    <dbReference type="NCBI Taxonomy" id="4558"/>
    <lineage>
        <taxon>Eukaryota</taxon>
        <taxon>Viridiplantae</taxon>
        <taxon>Streptophyta</taxon>
        <taxon>Embryophyta</taxon>
        <taxon>Tracheophyta</taxon>
        <taxon>Spermatophyta</taxon>
        <taxon>Magnoliopsida</taxon>
        <taxon>Liliopsida</taxon>
        <taxon>Poales</taxon>
        <taxon>Poaceae</taxon>
        <taxon>PACMAD clade</taxon>
        <taxon>Panicoideae</taxon>
        <taxon>Andropogonodae</taxon>
        <taxon>Andropogoneae</taxon>
        <taxon>Sorghinae</taxon>
        <taxon>Sorghum</taxon>
    </lineage>
</organism>
<feature type="domain" description="F-box associated beta-propeller type 3" evidence="1">
    <location>
        <begin position="95"/>
        <end position="285"/>
    </location>
</feature>
<gene>
    <name evidence="2" type="ORF">BDA96_02G231700</name>
</gene>
<dbReference type="PANTHER" id="PTHR31111">
    <property type="entry name" value="BNAA05G37150D PROTEIN-RELATED"/>
    <property type="match status" value="1"/>
</dbReference>
<dbReference type="PANTHER" id="PTHR31111:SF133">
    <property type="entry name" value="OS07G0196600 PROTEIN"/>
    <property type="match status" value="1"/>
</dbReference>
<reference evidence="2" key="2">
    <citation type="submission" date="2020-10" db="EMBL/GenBank/DDBJ databases">
        <authorList>
            <person name="Cooper E.A."/>
            <person name="Brenton Z.W."/>
            <person name="Flinn B.S."/>
            <person name="Jenkins J."/>
            <person name="Shu S."/>
            <person name="Flowers D."/>
            <person name="Luo F."/>
            <person name="Wang Y."/>
            <person name="Xia P."/>
            <person name="Barry K."/>
            <person name="Daum C."/>
            <person name="Lipzen A."/>
            <person name="Yoshinaga Y."/>
            <person name="Schmutz J."/>
            <person name="Saski C."/>
            <person name="Vermerris W."/>
            <person name="Kresovich S."/>
        </authorList>
    </citation>
    <scope>NUCLEOTIDE SEQUENCE</scope>
</reference>
<evidence type="ECO:0000259" key="1">
    <source>
        <dbReference type="Pfam" id="PF08268"/>
    </source>
</evidence>
<name>A0A921RQA1_SORBI</name>
<protein>
    <recommendedName>
        <fullName evidence="1">F-box associated beta-propeller type 3 domain-containing protein</fullName>
    </recommendedName>
</protein>
<dbReference type="InterPro" id="IPR013187">
    <property type="entry name" value="F-box-assoc_dom_typ3"/>
</dbReference>
<dbReference type="Pfam" id="PF08268">
    <property type="entry name" value="FBA_3"/>
    <property type="match status" value="1"/>
</dbReference>
<sequence>MRTVACIPDDVIFNILSQIPSKSAWLTIISSEHFIRAHLDFSRVRLTTLVVSRRYMGWQHEGMDSTCMGFYRYIGGSKVEIVHSQDIPKGIGLWATPSHCDGLILVSTEKQVTVVCNPATREFVKLPKGSDSISSIHKSRAGFGFDPCSNKYKAARFFYETGNEKSETVCRFEVHTLGTSTWRRTADPPYPIFWTPPAHVQGYLYWRIDLPPSKHPKAFVKFSLSEEMFSLTPYPPSKEAKKPVYFIELEGKLCCACFTKRFEAVEIWTLDNDKSPKWTQYCTNSAEEHHYPASRI</sequence>
<dbReference type="AlphaFoldDB" id="A0A921RQA1"/>